<protein>
    <submittedName>
        <fullName evidence="1">Uncharacterized protein</fullName>
    </submittedName>
</protein>
<dbReference type="Proteomes" id="UP000292445">
    <property type="component" value="Unassembled WGS sequence"/>
</dbReference>
<dbReference type="RefSeq" id="WP_130358304.1">
    <property type="nucleotide sequence ID" value="NZ_SGXC01000002.1"/>
</dbReference>
<organism evidence="1 2">
    <name type="scientific">Pigmentiphaga kullae</name>
    <dbReference type="NCBI Taxonomy" id="151784"/>
    <lineage>
        <taxon>Bacteria</taxon>
        <taxon>Pseudomonadati</taxon>
        <taxon>Pseudomonadota</taxon>
        <taxon>Betaproteobacteria</taxon>
        <taxon>Burkholderiales</taxon>
        <taxon>Alcaligenaceae</taxon>
        <taxon>Pigmentiphaga</taxon>
    </lineage>
</organism>
<accession>A0A4V2F300</accession>
<keyword evidence="2" id="KW-1185">Reference proteome</keyword>
<proteinExistence type="predicted"/>
<name>A0A4V2F300_9BURK</name>
<gene>
    <name evidence="1" type="ORF">EV675_3276</name>
</gene>
<dbReference type="AlphaFoldDB" id="A0A4V2F300"/>
<evidence type="ECO:0000313" key="2">
    <source>
        <dbReference type="Proteomes" id="UP000292445"/>
    </source>
</evidence>
<dbReference type="OrthoDB" id="7270370at2"/>
<dbReference type="EMBL" id="SGXC01000002">
    <property type="protein sequence ID" value="RZS80664.1"/>
    <property type="molecule type" value="Genomic_DNA"/>
</dbReference>
<sequence>MRPIEFIRREIDKGLCLLPDHMDSREAVLMLLAISGQESNWEHRWQIVDKRNPSKKGPGRSFWQGEMGGGMVHGVRTHRATRGLAAGLYAHFSVPASDEAIWTAIETNDPLAAALARLLLYTDPDRLPKLSDEEGAWQYYLRLWRPGAWTNGTPAERADLRQKWEGYYAQALAQVSP</sequence>
<comment type="caution">
    <text evidence="1">The sequence shown here is derived from an EMBL/GenBank/DDBJ whole genome shotgun (WGS) entry which is preliminary data.</text>
</comment>
<evidence type="ECO:0000313" key="1">
    <source>
        <dbReference type="EMBL" id="RZS80664.1"/>
    </source>
</evidence>
<reference evidence="1 2" key="1">
    <citation type="submission" date="2019-02" db="EMBL/GenBank/DDBJ databases">
        <title>Genomic Encyclopedia of Type Strains, Phase IV (KMG-IV): sequencing the most valuable type-strain genomes for metagenomic binning, comparative biology and taxonomic classification.</title>
        <authorList>
            <person name="Goeker M."/>
        </authorList>
    </citation>
    <scope>NUCLEOTIDE SEQUENCE [LARGE SCALE GENOMIC DNA]</scope>
    <source>
        <strain evidence="1 2">K24</strain>
    </source>
</reference>